<evidence type="ECO:0000313" key="2">
    <source>
        <dbReference type="Proteomes" id="UP000887116"/>
    </source>
</evidence>
<gene>
    <name evidence="1" type="ORF">TNCT_425751</name>
</gene>
<dbReference type="EMBL" id="BMAO01013275">
    <property type="protein sequence ID" value="GFQ87582.1"/>
    <property type="molecule type" value="Genomic_DNA"/>
</dbReference>
<dbReference type="AlphaFoldDB" id="A0A8X6FSR0"/>
<reference evidence="1" key="1">
    <citation type="submission" date="2020-07" db="EMBL/GenBank/DDBJ databases">
        <title>Multicomponent nature underlies the extraordinary mechanical properties of spider dragline silk.</title>
        <authorList>
            <person name="Kono N."/>
            <person name="Nakamura H."/>
            <person name="Mori M."/>
            <person name="Yoshida Y."/>
            <person name="Ohtoshi R."/>
            <person name="Malay A.D."/>
            <person name="Moran D.A.P."/>
            <person name="Tomita M."/>
            <person name="Numata K."/>
            <person name="Arakawa K."/>
        </authorList>
    </citation>
    <scope>NUCLEOTIDE SEQUENCE</scope>
</reference>
<keyword evidence="2" id="KW-1185">Reference proteome</keyword>
<dbReference type="Proteomes" id="UP000887116">
    <property type="component" value="Unassembled WGS sequence"/>
</dbReference>
<accession>A0A8X6FSR0</accession>
<sequence length="131" mass="15101">MGGKRNFSQSGKGSKSSEDSVTYRLVEVQVQEHGMRHGTHVLATLFIALRVQERTASRFHKCPSDKIYGYCSGKDRKRSVHRGFAPTRLGGKPSYRIVIEVDKKCMFDFVELCLFTVLTWFPICWRYSDLF</sequence>
<name>A0A8X6FSR0_TRICU</name>
<evidence type="ECO:0000313" key="1">
    <source>
        <dbReference type="EMBL" id="GFQ87582.1"/>
    </source>
</evidence>
<organism evidence="1 2">
    <name type="scientific">Trichonephila clavata</name>
    <name type="common">Joro spider</name>
    <name type="synonym">Nephila clavata</name>
    <dbReference type="NCBI Taxonomy" id="2740835"/>
    <lineage>
        <taxon>Eukaryota</taxon>
        <taxon>Metazoa</taxon>
        <taxon>Ecdysozoa</taxon>
        <taxon>Arthropoda</taxon>
        <taxon>Chelicerata</taxon>
        <taxon>Arachnida</taxon>
        <taxon>Araneae</taxon>
        <taxon>Araneomorphae</taxon>
        <taxon>Entelegynae</taxon>
        <taxon>Araneoidea</taxon>
        <taxon>Nephilidae</taxon>
        <taxon>Trichonephila</taxon>
    </lineage>
</organism>
<comment type="caution">
    <text evidence="1">The sequence shown here is derived from an EMBL/GenBank/DDBJ whole genome shotgun (WGS) entry which is preliminary data.</text>
</comment>
<proteinExistence type="predicted"/>
<protein>
    <submittedName>
        <fullName evidence="1">Uncharacterized protein</fullName>
    </submittedName>
</protein>